<dbReference type="Proteomes" id="UP001431131">
    <property type="component" value="Unassembled WGS sequence"/>
</dbReference>
<dbReference type="RefSeq" id="WP_240253383.1">
    <property type="nucleotide sequence ID" value="NZ_JAKTTI010000005.1"/>
</dbReference>
<dbReference type="NCBIfam" id="TIGR02878">
    <property type="entry name" value="spore_ypjB"/>
    <property type="match status" value="1"/>
</dbReference>
<dbReference type="Pfam" id="PF09577">
    <property type="entry name" value="Spore_YpjB"/>
    <property type="match status" value="1"/>
</dbReference>
<sequence length="266" mass="31259">MRFFRMVVIICILLFLYSASIFAVSKEGNWESLDHISDQALLMVKQERYEEAEQFLSHFSNEFLKVNLKNRPYSMGELQIITDAHNHALEAVNSSSLDFGDKLRIVTQFRLVIDAIRSEHQPMWAEMEDSIMTTFSQMKQTVEIGDIQTYQQHLNAFLSKYEMIYPSLKVDITEEAVQRLDSHITFLDHYRDDDLNNSTRLKQLEQMEVDLTNLFDKMKEDDADPSLIWVMILTGSTIILSLTYVGWRKYIGDKQKKQSQRDYDDR</sequence>
<dbReference type="AlphaFoldDB" id="A0AAW5E7G9"/>
<keyword evidence="1" id="KW-0812">Transmembrane</keyword>
<gene>
    <name evidence="2" type="primary">ypjB</name>
    <name evidence="2" type="ORF">MJG50_05275</name>
</gene>
<proteinExistence type="predicted"/>
<keyword evidence="1" id="KW-0472">Membrane</keyword>
<feature type="transmembrane region" description="Helical" evidence="1">
    <location>
        <begin position="227"/>
        <end position="247"/>
    </location>
</feature>
<name>A0AAW5E7G9_9BACI</name>
<accession>A0AAW5E7G9</accession>
<evidence type="ECO:0000313" key="3">
    <source>
        <dbReference type="Proteomes" id="UP001431131"/>
    </source>
</evidence>
<evidence type="ECO:0000313" key="2">
    <source>
        <dbReference type="EMBL" id="MCH1624729.1"/>
    </source>
</evidence>
<protein>
    <submittedName>
        <fullName evidence="2">Sporulation protein YpjB</fullName>
    </submittedName>
</protein>
<keyword evidence="3" id="KW-1185">Reference proteome</keyword>
<comment type="caution">
    <text evidence="2">The sequence shown here is derived from an EMBL/GenBank/DDBJ whole genome shotgun (WGS) entry which is preliminary data.</text>
</comment>
<dbReference type="EMBL" id="JAKTTI010000005">
    <property type="protein sequence ID" value="MCH1624729.1"/>
    <property type="molecule type" value="Genomic_DNA"/>
</dbReference>
<reference evidence="2" key="1">
    <citation type="submission" date="2022-02" db="EMBL/GenBank/DDBJ databases">
        <title>Fredinandcohnia quinoae sp. nov. isolated from Chenopodium quinoa seeds.</title>
        <authorList>
            <person name="Saati-Santamaria Z."/>
            <person name="Flores-Felix J.D."/>
            <person name="Igual J.M."/>
            <person name="Velazquez E."/>
            <person name="Garcia-Fraile P."/>
            <person name="Martinez-Molina E."/>
        </authorList>
    </citation>
    <scope>NUCLEOTIDE SEQUENCE</scope>
    <source>
        <strain evidence="2">SECRCQ15</strain>
    </source>
</reference>
<organism evidence="2 3">
    <name type="scientific">Fredinandcohnia quinoae</name>
    <dbReference type="NCBI Taxonomy" id="2918902"/>
    <lineage>
        <taxon>Bacteria</taxon>
        <taxon>Bacillati</taxon>
        <taxon>Bacillota</taxon>
        <taxon>Bacilli</taxon>
        <taxon>Bacillales</taxon>
        <taxon>Bacillaceae</taxon>
        <taxon>Fredinandcohnia</taxon>
    </lineage>
</organism>
<dbReference type="InterPro" id="IPR014231">
    <property type="entry name" value="Spore_YpjB"/>
</dbReference>
<keyword evidence="1" id="KW-1133">Transmembrane helix</keyword>
<evidence type="ECO:0000256" key="1">
    <source>
        <dbReference type="SAM" id="Phobius"/>
    </source>
</evidence>